<sequence>MQRHCQCTQLRSAAHAGTGGNRVTNGRVFCDALALKQIGGFYRSNLTSIRSGSDSFLSGCLRCMTMYSDCAPIKKLACVKFVPFKFFYMSTCTPQAALAMTKDLQ</sequence>
<comment type="caution">
    <text evidence="1">The sequence shown here is derived from an EMBL/GenBank/DDBJ whole genome shotgun (WGS) entry which is preliminary data.</text>
</comment>
<evidence type="ECO:0000313" key="2">
    <source>
        <dbReference type="Proteomes" id="UP001194468"/>
    </source>
</evidence>
<organism evidence="1 2">
    <name type="scientific">Boletus edulis BED1</name>
    <dbReference type="NCBI Taxonomy" id="1328754"/>
    <lineage>
        <taxon>Eukaryota</taxon>
        <taxon>Fungi</taxon>
        <taxon>Dikarya</taxon>
        <taxon>Basidiomycota</taxon>
        <taxon>Agaricomycotina</taxon>
        <taxon>Agaricomycetes</taxon>
        <taxon>Agaricomycetidae</taxon>
        <taxon>Boletales</taxon>
        <taxon>Boletineae</taxon>
        <taxon>Boletaceae</taxon>
        <taxon>Boletoideae</taxon>
        <taxon>Boletus</taxon>
    </lineage>
</organism>
<dbReference type="Proteomes" id="UP001194468">
    <property type="component" value="Unassembled WGS sequence"/>
</dbReference>
<keyword evidence="2" id="KW-1185">Reference proteome</keyword>
<dbReference type="AlphaFoldDB" id="A0AAD4BX37"/>
<protein>
    <submittedName>
        <fullName evidence="1">Uncharacterized protein</fullName>
    </submittedName>
</protein>
<proteinExistence type="predicted"/>
<reference evidence="1" key="1">
    <citation type="submission" date="2019-10" db="EMBL/GenBank/DDBJ databases">
        <authorList>
            <consortium name="DOE Joint Genome Institute"/>
            <person name="Kuo A."/>
            <person name="Miyauchi S."/>
            <person name="Kiss E."/>
            <person name="Drula E."/>
            <person name="Kohler A."/>
            <person name="Sanchez-Garcia M."/>
            <person name="Andreopoulos B."/>
            <person name="Barry K.W."/>
            <person name="Bonito G."/>
            <person name="Buee M."/>
            <person name="Carver A."/>
            <person name="Chen C."/>
            <person name="Cichocki N."/>
            <person name="Clum A."/>
            <person name="Culley D."/>
            <person name="Crous P.W."/>
            <person name="Fauchery L."/>
            <person name="Girlanda M."/>
            <person name="Hayes R."/>
            <person name="Keri Z."/>
            <person name="LaButti K."/>
            <person name="Lipzen A."/>
            <person name="Lombard V."/>
            <person name="Magnuson J."/>
            <person name="Maillard F."/>
            <person name="Morin E."/>
            <person name="Murat C."/>
            <person name="Nolan M."/>
            <person name="Ohm R."/>
            <person name="Pangilinan J."/>
            <person name="Pereira M."/>
            <person name="Perotto S."/>
            <person name="Peter M."/>
            <person name="Riley R."/>
            <person name="Sitrit Y."/>
            <person name="Stielow B."/>
            <person name="Szollosi G."/>
            <person name="Zifcakova L."/>
            <person name="Stursova M."/>
            <person name="Spatafora J.W."/>
            <person name="Tedersoo L."/>
            <person name="Vaario L.-M."/>
            <person name="Yamada A."/>
            <person name="Yan M."/>
            <person name="Wang P."/>
            <person name="Xu J."/>
            <person name="Bruns T."/>
            <person name="Baldrian P."/>
            <person name="Vilgalys R."/>
            <person name="Henrissat B."/>
            <person name="Grigoriev I.V."/>
            <person name="Hibbett D."/>
            <person name="Nagy L.G."/>
            <person name="Martin F.M."/>
        </authorList>
    </citation>
    <scope>NUCLEOTIDE SEQUENCE</scope>
    <source>
        <strain evidence="1">BED1</strain>
    </source>
</reference>
<dbReference type="EMBL" id="WHUW01000009">
    <property type="protein sequence ID" value="KAF8442114.1"/>
    <property type="molecule type" value="Genomic_DNA"/>
</dbReference>
<gene>
    <name evidence="1" type="ORF">L210DRAFT_396831</name>
</gene>
<accession>A0AAD4BX37</accession>
<name>A0AAD4BX37_BOLED</name>
<evidence type="ECO:0000313" key="1">
    <source>
        <dbReference type="EMBL" id="KAF8442114.1"/>
    </source>
</evidence>
<reference evidence="1" key="2">
    <citation type="journal article" date="2020" name="Nat. Commun.">
        <title>Large-scale genome sequencing of mycorrhizal fungi provides insights into the early evolution of symbiotic traits.</title>
        <authorList>
            <person name="Miyauchi S."/>
            <person name="Kiss E."/>
            <person name="Kuo A."/>
            <person name="Drula E."/>
            <person name="Kohler A."/>
            <person name="Sanchez-Garcia M."/>
            <person name="Morin E."/>
            <person name="Andreopoulos B."/>
            <person name="Barry K.W."/>
            <person name="Bonito G."/>
            <person name="Buee M."/>
            <person name="Carver A."/>
            <person name="Chen C."/>
            <person name="Cichocki N."/>
            <person name="Clum A."/>
            <person name="Culley D."/>
            <person name="Crous P.W."/>
            <person name="Fauchery L."/>
            <person name="Girlanda M."/>
            <person name="Hayes R.D."/>
            <person name="Keri Z."/>
            <person name="LaButti K."/>
            <person name="Lipzen A."/>
            <person name="Lombard V."/>
            <person name="Magnuson J."/>
            <person name="Maillard F."/>
            <person name="Murat C."/>
            <person name="Nolan M."/>
            <person name="Ohm R.A."/>
            <person name="Pangilinan J."/>
            <person name="Pereira M.F."/>
            <person name="Perotto S."/>
            <person name="Peter M."/>
            <person name="Pfister S."/>
            <person name="Riley R."/>
            <person name="Sitrit Y."/>
            <person name="Stielow J.B."/>
            <person name="Szollosi G."/>
            <person name="Zifcakova L."/>
            <person name="Stursova M."/>
            <person name="Spatafora J.W."/>
            <person name="Tedersoo L."/>
            <person name="Vaario L.M."/>
            <person name="Yamada A."/>
            <person name="Yan M."/>
            <person name="Wang P."/>
            <person name="Xu J."/>
            <person name="Bruns T."/>
            <person name="Baldrian P."/>
            <person name="Vilgalys R."/>
            <person name="Dunand C."/>
            <person name="Henrissat B."/>
            <person name="Grigoriev I.V."/>
            <person name="Hibbett D."/>
            <person name="Nagy L.G."/>
            <person name="Martin F.M."/>
        </authorList>
    </citation>
    <scope>NUCLEOTIDE SEQUENCE</scope>
    <source>
        <strain evidence="1">BED1</strain>
    </source>
</reference>